<keyword evidence="6" id="KW-0802">TPR repeat</keyword>
<gene>
    <name evidence="9" type="ORF">QM480_18740</name>
</gene>
<evidence type="ECO:0000256" key="7">
    <source>
        <dbReference type="SAM" id="Phobius"/>
    </source>
</evidence>
<protein>
    <recommendedName>
        <fullName evidence="2">histidine kinase</fullName>
        <ecNumber evidence="2">2.7.13.3</ecNumber>
    </recommendedName>
</protein>
<feature type="repeat" description="TPR" evidence="6">
    <location>
        <begin position="213"/>
        <end position="246"/>
    </location>
</feature>
<evidence type="ECO:0000256" key="6">
    <source>
        <dbReference type="PROSITE-ProRule" id="PRU00339"/>
    </source>
</evidence>
<dbReference type="SMART" id="SM00387">
    <property type="entry name" value="HATPase_c"/>
    <property type="match status" value="1"/>
</dbReference>
<accession>A0ABT6YS54</accession>
<keyword evidence="7" id="KW-0472">Membrane</keyword>
<proteinExistence type="predicted"/>
<evidence type="ECO:0000313" key="10">
    <source>
        <dbReference type="Proteomes" id="UP001236569"/>
    </source>
</evidence>
<keyword evidence="7" id="KW-0812">Transmembrane</keyword>
<evidence type="ECO:0000259" key="8">
    <source>
        <dbReference type="PROSITE" id="PS50109"/>
    </source>
</evidence>
<dbReference type="InterPro" id="IPR019734">
    <property type="entry name" value="TPR_rpt"/>
</dbReference>
<dbReference type="InterPro" id="IPR011990">
    <property type="entry name" value="TPR-like_helical_dom_sf"/>
</dbReference>
<evidence type="ECO:0000256" key="4">
    <source>
        <dbReference type="ARBA" id="ARBA00022777"/>
    </source>
</evidence>
<organism evidence="9 10">
    <name type="scientific">Flectobacillus longus</name>
    <dbReference type="NCBI Taxonomy" id="2984207"/>
    <lineage>
        <taxon>Bacteria</taxon>
        <taxon>Pseudomonadati</taxon>
        <taxon>Bacteroidota</taxon>
        <taxon>Cytophagia</taxon>
        <taxon>Cytophagales</taxon>
        <taxon>Flectobacillaceae</taxon>
        <taxon>Flectobacillus</taxon>
    </lineage>
</organism>
<name>A0ABT6YS54_9BACT</name>
<keyword evidence="7" id="KW-1133">Transmembrane helix</keyword>
<comment type="caution">
    <text evidence="9">The sequence shown here is derived from an EMBL/GenBank/DDBJ whole genome shotgun (WGS) entry which is preliminary data.</text>
</comment>
<comment type="catalytic activity">
    <reaction evidence="1">
        <text>ATP + protein L-histidine = ADP + protein N-phospho-L-histidine.</text>
        <dbReference type="EC" id="2.7.13.3"/>
    </reaction>
</comment>
<keyword evidence="5" id="KW-0902">Two-component regulatory system</keyword>
<dbReference type="SUPFAM" id="SSF55874">
    <property type="entry name" value="ATPase domain of HSP90 chaperone/DNA topoisomerase II/histidine kinase"/>
    <property type="match status" value="1"/>
</dbReference>
<dbReference type="PROSITE" id="PS50005">
    <property type="entry name" value="TPR"/>
    <property type="match status" value="1"/>
</dbReference>
<dbReference type="EMBL" id="JASHID010000016">
    <property type="protein sequence ID" value="MDI9866385.1"/>
    <property type="molecule type" value="Genomic_DNA"/>
</dbReference>
<keyword evidence="3" id="KW-0808">Transferase</keyword>
<feature type="domain" description="Histidine kinase" evidence="8">
    <location>
        <begin position="485"/>
        <end position="573"/>
    </location>
</feature>
<keyword evidence="4" id="KW-0418">Kinase</keyword>
<dbReference type="InterPro" id="IPR050482">
    <property type="entry name" value="Sensor_HK_TwoCompSys"/>
</dbReference>
<reference evidence="9 10" key="1">
    <citation type="submission" date="2023-05" db="EMBL/GenBank/DDBJ databases">
        <title>Novel species of genus Flectobacillus isolated from stream in China.</title>
        <authorList>
            <person name="Lu H."/>
        </authorList>
    </citation>
    <scope>NUCLEOTIDE SEQUENCE [LARGE SCALE GENOMIC DNA]</scope>
    <source>
        <strain evidence="9 10">DC10W</strain>
    </source>
</reference>
<dbReference type="SUPFAM" id="SSF48452">
    <property type="entry name" value="TPR-like"/>
    <property type="match status" value="1"/>
</dbReference>
<evidence type="ECO:0000313" key="9">
    <source>
        <dbReference type="EMBL" id="MDI9866385.1"/>
    </source>
</evidence>
<dbReference type="GO" id="GO:0005524">
    <property type="term" value="F:ATP binding"/>
    <property type="evidence" value="ECO:0007669"/>
    <property type="project" value="UniProtKB-KW"/>
</dbReference>
<dbReference type="InterPro" id="IPR005467">
    <property type="entry name" value="His_kinase_dom"/>
</dbReference>
<evidence type="ECO:0000256" key="3">
    <source>
        <dbReference type="ARBA" id="ARBA00022679"/>
    </source>
</evidence>
<evidence type="ECO:0000256" key="1">
    <source>
        <dbReference type="ARBA" id="ARBA00000085"/>
    </source>
</evidence>
<dbReference type="PANTHER" id="PTHR24421:SF10">
    <property type="entry name" value="NITRATE_NITRITE SENSOR PROTEIN NARQ"/>
    <property type="match status" value="1"/>
</dbReference>
<dbReference type="EC" id="2.7.13.3" evidence="2"/>
<dbReference type="RefSeq" id="WP_283371209.1">
    <property type="nucleotide sequence ID" value="NZ_JASHID010000016.1"/>
</dbReference>
<evidence type="ECO:0000256" key="2">
    <source>
        <dbReference type="ARBA" id="ARBA00012438"/>
    </source>
</evidence>
<dbReference type="PROSITE" id="PS50109">
    <property type="entry name" value="HIS_KIN"/>
    <property type="match status" value="1"/>
</dbReference>
<dbReference type="PANTHER" id="PTHR24421">
    <property type="entry name" value="NITRATE/NITRITE SENSOR PROTEIN NARX-RELATED"/>
    <property type="match status" value="1"/>
</dbReference>
<dbReference type="Proteomes" id="UP001236569">
    <property type="component" value="Unassembled WGS sequence"/>
</dbReference>
<dbReference type="Pfam" id="PF02518">
    <property type="entry name" value="HATPase_c"/>
    <property type="match status" value="1"/>
</dbReference>
<sequence>MKSYLRYILLGLGIFVLNHLKAQQLPHPDSLYEKSTLERYIKEFHEKNNIKGLAMTYLAKAKSQERWNLPDESPIESYRKSMDYFRVLGDSLHYYEVKGSLGTYFMDRPIFASYANEYLSSAVQYFRKIHRPDMEIGHLINLANLAIRQKEMLKAKQYLVSADELPQSAISKGRNAAAWADWYRRNGYYHEAIKKATESMRIAQNIKVAWLEAVSYFYLGASYRRLNQNEEAIQSLNLAKNITEKYFSMLLLRKAIYEEMGLVYQHNKQFNKAFEYTFLAYQTFQLLESSKLEVEVRQYREYQLLEEQQEKISKIALEKRLAEAELVSLKASQRIYLLTILVAFLLLVILLYVYFSKQKVAKLQADKVFKTAQIDTLQALINGQEQERLRISQDLHDGVGTLLSRIKMMMDAPFWNNVQLQQLLDDACKEVRNISGNLQPSNLQNFGLIAAIEDLVSKNHSEETEIIFQVYGQSIDFGKEKTLMLYRIVQELLANALKYAEATEVLIQISFQENHIHLTVEDNGKGFDPSIAQHSVRGWRNIRSRLDYLQGTLSIESDQQFGTSINIEVDENS</sequence>
<evidence type="ECO:0000256" key="5">
    <source>
        <dbReference type="ARBA" id="ARBA00023012"/>
    </source>
</evidence>
<dbReference type="InterPro" id="IPR003594">
    <property type="entry name" value="HATPase_dom"/>
</dbReference>
<feature type="transmembrane region" description="Helical" evidence="7">
    <location>
        <begin position="335"/>
        <end position="355"/>
    </location>
</feature>
<dbReference type="Gene3D" id="3.30.565.10">
    <property type="entry name" value="Histidine kinase-like ATPase, C-terminal domain"/>
    <property type="match status" value="1"/>
</dbReference>
<keyword evidence="9" id="KW-0067">ATP-binding</keyword>
<dbReference type="InterPro" id="IPR036890">
    <property type="entry name" value="HATPase_C_sf"/>
</dbReference>
<keyword evidence="10" id="KW-1185">Reference proteome</keyword>
<dbReference type="CDD" id="cd16917">
    <property type="entry name" value="HATPase_UhpB-NarQ-NarX-like"/>
    <property type="match status" value="1"/>
</dbReference>
<dbReference type="Gene3D" id="1.25.40.10">
    <property type="entry name" value="Tetratricopeptide repeat domain"/>
    <property type="match status" value="1"/>
</dbReference>
<dbReference type="Gene3D" id="1.20.5.1930">
    <property type="match status" value="1"/>
</dbReference>
<keyword evidence="9" id="KW-0547">Nucleotide-binding</keyword>